<feature type="transmembrane region" description="Helical" evidence="1">
    <location>
        <begin position="6"/>
        <end position="27"/>
    </location>
</feature>
<keyword evidence="1" id="KW-1133">Transmembrane helix</keyword>
<dbReference type="Proteomes" id="UP001589836">
    <property type="component" value="Unassembled WGS sequence"/>
</dbReference>
<organism evidence="2 3">
    <name type="scientific">Pontibacillus salicampi</name>
    <dbReference type="NCBI Taxonomy" id="1449801"/>
    <lineage>
        <taxon>Bacteria</taxon>
        <taxon>Bacillati</taxon>
        <taxon>Bacillota</taxon>
        <taxon>Bacilli</taxon>
        <taxon>Bacillales</taxon>
        <taxon>Bacillaceae</taxon>
        <taxon>Pontibacillus</taxon>
    </lineage>
</organism>
<evidence type="ECO:0000256" key="1">
    <source>
        <dbReference type="SAM" id="Phobius"/>
    </source>
</evidence>
<gene>
    <name evidence="2" type="ORF">ACFFGV_20640</name>
</gene>
<dbReference type="InterPro" id="IPR018729">
    <property type="entry name" value="DUF2269_transmembrane"/>
</dbReference>
<evidence type="ECO:0000313" key="3">
    <source>
        <dbReference type="Proteomes" id="UP001589836"/>
    </source>
</evidence>
<feature type="transmembrane region" description="Helical" evidence="1">
    <location>
        <begin position="74"/>
        <end position="96"/>
    </location>
</feature>
<proteinExistence type="predicted"/>
<dbReference type="EMBL" id="JBHLTP010000024">
    <property type="protein sequence ID" value="MFC0525986.1"/>
    <property type="molecule type" value="Genomic_DNA"/>
</dbReference>
<keyword evidence="3" id="KW-1185">Reference proteome</keyword>
<name>A0ABV6LUB2_9BACI</name>
<protein>
    <submittedName>
        <fullName evidence="2">DUF2269 family protein</fullName>
    </submittedName>
</protein>
<sequence>MLSFFVLVHVLSGIIGIGPTYYAHVLIRPHQSPEQLRASLALLKRLEYFPKIGGTIAVVSGLLLVLIGDYGSFMQLWLFGSLVLYLAVQVIMVTLVSPRSAKLHFWVHHADNQGAEDLPAPQHQLLLSMNAWMNAASSLGLILFILMILKP</sequence>
<evidence type="ECO:0000313" key="2">
    <source>
        <dbReference type="EMBL" id="MFC0525986.1"/>
    </source>
</evidence>
<feature type="transmembrane region" description="Helical" evidence="1">
    <location>
        <begin position="131"/>
        <end position="149"/>
    </location>
</feature>
<dbReference type="RefSeq" id="WP_377351841.1">
    <property type="nucleotide sequence ID" value="NZ_JBHLTP010000024.1"/>
</dbReference>
<dbReference type="Pfam" id="PF10027">
    <property type="entry name" value="DUF2269"/>
    <property type="match status" value="1"/>
</dbReference>
<keyword evidence="1" id="KW-0812">Transmembrane</keyword>
<comment type="caution">
    <text evidence="2">The sequence shown here is derived from an EMBL/GenBank/DDBJ whole genome shotgun (WGS) entry which is preliminary data.</text>
</comment>
<feature type="transmembrane region" description="Helical" evidence="1">
    <location>
        <begin position="48"/>
        <end position="68"/>
    </location>
</feature>
<accession>A0ABV6LUB2</accession>
<keyword evidence="1" id="KW-0472">Membrane</keyword>
<reference evidence="2 3" key="1">
    <citation type="submission" date="2024-09" db="EMBL/GenBank/DDBJ databases">
        <authorList>
            <person name="Sun Q."/>
            <person name="Mori K."/>
        </authorList>
    </citation>
    <scope>NUCLEOTIDE SEQUENCE [LARGE SCALE GENOMIC DNA]</scope>
    <source>
        <strain evidence="2 3">NCAIM B.02529</strain>
    </source>
</reference>